<organism evidence="13 14">
    <name type="scientific">Sulfuricurvum kujiense</name>
    <dbReference type="NCBI Taxonomy" id="148813"/>
    <lineage>
        <taxon>Bacteria</taxon>
        <taxon>Pseudomonadati</taxon>
        <taxon>Campylobacterota</taxon>
        <taxon>Epsilonproteobacteria</taxon>
        <taxon>Campylobacterales</taxon>
        <taxon>Sulfurimonadaceae</taxon>
        <taxon>Sulfuricurvum</taxon>
    </lineage>
</organism>
<dbReference type="NCBIfam" id="TIGR01843">
    <property type="entry name" value="type_I_hlyD"/>
    <property type="match status" value="1"/>
</dbReference>
<evidence type="ECO:0000256" key="4">
    <source>
        <dbReference type="ARBA" id="ARBA00022475"/>
    </source>
</evidence>
<dbReference type="PANTHER" id="PTHR30386">
    <property type="entry name" value="MEMBRANE FUSION SUBUNIT OF EMRAB-TOLC MULTIDRUG EFFLUX PUMP"/>
    <property type="match status" value="1"/>
</dbReference>
<evidence type="ECO:0000313" key="13">
    <source>
        <dbReference type="EMBL" id="DAB39093.1"/>
    </source>
</evidence>
<comment type="similarity">
    <text evidence="2">Belongs to the membrane fusion protein (MFP) (TC 8.A.1) family.</text>
</comment>
<evidence type="ECO:0000259" key="12">
    <source>
        <dbReference type="Pfam" id="PF26002"/>
    </source>
</evidence>
<dbReference type="Gene3D" id="2.40.30.170">
    <property type="match status" value="1"/>
</dbReference>
<dbReference type="InterPro" id="IPR006144">
    <property type="entry name" value="Secretion_HlyD_CS"/>
</dbReference>
<dbReference type="Pfam" id="PF25994">
    <property type="entry name" value="HH_AprE"/>
    <property type="match status" value="1"/>
</dbReference>
<dbReference type="AlphaFoldDB" id="A0A2D3WQV2"/>
<comment type="subcellular location">
    <subcellularLocation>
        <location evidence="1">Cell inner membrane</location>
        <topology evidence="1">Single-pass membrane protein</topology>
    </subcellularLocation>
</comment>
<keyword evidence="6 10" id="KW-0812">Transmembrane</keyword>
<sequence>MRKKKYHFSFDANDYQFMRSLSAAVLEDTPTRLRSVLLFWIVTVLFIFLWAALAPIDEIVRGDGKVIPGGENQMIQHLEGGILSAILVKEGQKVNADDIMLRVDNIKSSSTYESSQYKSAELRAKIVRLRAETTGTPFAPSAEDLAKIPLQIMQERSVYISNQERLRSQISALSDQYAQKQNDKLEAQGRISEQKRSLALIREEVSISEPLVAQGIKPRVEFLKLQRELSDVTERYNALLASIPRLTAAMNEMSSKIREVRSEFTMKAQMELNEAETEYKRIGAESSALADQVTRTVIKSPINGIVQKLYVNTVGGVIKPGDNLIEIVPTEGGLLAEAKVKPADIAFIYPGQDAIVKVTAYDYSLYGSLHGKVVTISPDTVTDKNDDVYYVVKVQTDKKYLGTKEKPLKIIPGMMVNVDIITGKKTVLEYILKPILKAKQYTFTER</sequence>
<feature type="domain" description="AprE-like long alpha-helical hairpin" evidence="11">
    <location>
        <begin position="110"/>
        <end position="292"/>
    </location>
</feature>
<dbReference type="InterPro" id="IPR058781">
    <property type="entry name" value="HH_AprE-like"/>
</dbReference>
<keyword evidence="8 10" id="KW-0472">Membrane</keyword>
<keyword evidence="9" id="KW-0175">Coiled coil</keyword>
<evidence type="ECO:0000256" key="6">
    <source>
        <dbReference type="ARBA" id="ARBA00022692"/>
    </source>
</evidence>
<evidence type="ECO:0000256" key="8">
    <source>
        <dbReference type="ARBA" id="ARBA00023136"/>
    </source>
</evidence>
<dbReference type="InterPro" id="IPR058982">
    <property type="entry name" value="Beta-barrel_AprE"/>
</dbReference>
<gene>
    <name evidence="13" type="ORF">CFH83_02595</name>
</gene>
<dbReference type="Proteomes" id="UP000228859">
    <property type="component" value="Unassembled WGS sequence"/>
</dbReference>
<evidence type="ECO:0000256" key="5">
    <source>
        <dbReference type="ARBA" id="ARBA00022519"/>
    </source>
</evidence>
<evidence type="ECO:0000256" key="9">
    <source>
        <dbReference type="SAM" id="Coils"/>
    </source>
</evidence>
<dbReference type="RefSeq" id="WP_294896865.1">
    <property type="nucleotide sequence ID" value="NZ_DLUI01000043.1"/>
</dbReference>
<evidence type="ECO:0000313" key="14">
    <source>
        <dbReference type="Proteomes" id="UP000228859"/>
    </source>
</evidence>
<dbReference type="GO" id="GO:0005886">
    <property type="term" value="C:plasma membrane"/>
    <property type="evidence" value="ECO:0007669"/>
    <property type="project" value="UniProtKB-SubCell"/>
</dbReference>
<comment type="caution">
    <text evidence="13">The sequence shown here is derived from an EMBL/GenBank/DDBJ whole genome shotgun (WGS) entry which is preliminary data.</text>
</comment>
<accession>A0A2D3WQV2</accession>
<feature type="transmembrane region" description="Helical" evidence="10">
    <location>
        <begin position="36"/>
        <end position="56"/>
    </location>
</feature>
<evidence type="ECO:0000259" key="11">
    <source>
        <dbReference type="Pfam" id="PF25994"/>
    </source>
</evidence>
<evidence type="ECO:0000256" key="7">
    <source>
        <dbReference type="ARBA" id="ARBA00022989"/>
    </source>
</evidence>
<dbReference type="Pfam" id="PF26002">
    <property type="entry name" value="Beta-barrel_AprE"/>
    <property type="match status" value="1"/>
</dbReference>
<keyword evidence="3" id="KW-0813">Transport</keyword>
<evidence type="ECO:0000256" key="2">
    <source>
        <dbReference type="ARBA" id="ARBA00009477"/>
    </source>
</evidence>
<proteinExistence type="inferred from homology"/>
<dbReference type="PROSITE" id="PS00543">
    <property type="entry name" value="HLYD_FAMILY"/>
    <property type="match status" value="1"/>
</dbReference>
<feature type="coiled-coil region" evidence="9">
    <location>
        <begin position="265"/>
        <end position="292"/>
    </location>
</feature>
<dbReference type="InterPro" id="IPR050739">
    <property type="entry name" value="MFP"/>
</dbReference>
<keyword evidence="4" id="KW-1003">Cell membrane</keyword>
<dbReference type="EMBL" id="DLUI01000043">
    <property type="protein sequence ID" value="DAB39093.1"/>
    <property type="molecule type" value="Genomic_DNA"/>
</dbReference>
<name>A0A2D3WQV2_9BACT</name>
<keyword evidence="5" id="KW-0997">Cell inner membrane</keyword>
<feature type="domain" description="AprE-like beta-barrel" evidence="12">
    <location>
        <begin position="334"/>
        <end position="423"/>
    </location>
</feature>
<protein>
    <submittedName>
        <fullName evidence="13">Hemolysin secretion protein D</fullName>
    </submittedName>
</protein>
<evidence type="ECO:0000256" key="1">
    <source>
        <dbReference type="ARBA" id="ARBA00004377"/>
    </source>
</evidence>
<dbReference type="PANTHER" id="PTHR30386:SF26">
    <property type="entry name" value="TRANSPORT PROTEIN COMB"/>
    <property type="match status" value="1"/>
</dbReference>
<dbReference type="InterPro" id="IPR010129">
    <property type="entry name" value="T1SS_HlyD"/>
</dbReference>
<reference evidence="13 14" key="1">
    <citation type="journal article" date="2017" name="Front. Microbiol.">
        <title>Comparative Genomic Analysis of the Class Epsilonproteobacteria and Proposed Reclassification to Epsilonbacteraeota (phyl. nov.).</title>
        <authorList>
            <person name="Waite D.W."/>
            <person name="Vanwonterghem I."/>
            <person name="Rinke C."/>
            <person name="Parks D.H."/>
            <person name="Zhang Y."/>
            <person name="Takai K."/>
            <person name="Sievert S.M."/>
            <person name="Simon J."/>
            <person name="Campbell B.J."/>
            <person name="Hanson T.E."/>
            <person name="Woyke T."/>
            <person name="Klotz M.G."/>
            <person name="Hugenholtz P."/>
        </authorList>
    </citation>
    <scope>NUCLEOTIDE SEQUENCE [LARGE SCALE GENOMIC DNA]</scope>
    <source>
        <strain evidence="13">UBA12443</strain>
    </source>
</reference>
<keyword evidence="7 10" id="KW-1133">Transmembrane helix</keyword>
<dbReference type="PRINTS" id="PR01490">
    <property type="entry name" value="RTXTOXIND"/>
</dbReference>
<evidence type="ECO:0000256" key="10">
    <source>
        <dbReference type="SAM" id="Phobius"/>
    </source>
</evidence>
<evidence type="ECO:0000256" key="3">
    <source>
        <dbReference type="ARBA" id="ARBA00022448"/>
    </source>
</evidence>
<dbReference type="GO" id="GO:0009306">
    <property type="term" value="P:protein secretion"/>
    <property type="evidence" value="ECO:0007669"/>
    <property type="project" value="InterPro"/>
</dbReference>